<proteinExistence type="predicted"/>
<dbReference type="GO" id="GO:0090575">
    <property type="term" value="C:RNA polymerase II transcription regulator complex"/>
    <property type="evidence" value="ECO:0007669"/>
    <property type="project" value="TreeGrafter"/>
</dbReference>
<feature type="compositionally biased region" description="Basic and acidic residues" evidence="4">
    <location>
        <begin position="146"/>
        <end position="155"/>
    </location>
</feature>
<keyword evidence="1" id="KW-0238">DNA-binding</keyword>
<gene>
    <name evidence="6" type="ORF">KVV02_004654</name>
</gene>
<dbReference type="GO" id="GO:0045944">
    <property type="term" value="P:positive regulation of transcription by RNA polymerase II"/>
    <property type="evidence" value="ECO:0007669"/>
    <property type="project" value="TreeGrafter"/>
</dbReference>
<feature type="coiled-coil region" evidence="3">
    <location>
        <begin position="658"/>
        <end position="685"/>
    </location>
</feature>
<feature type="compositionally biased region" description="Basic and acidic residues" evidence="4">
    <location>
        <begin position="406"/>
        <end position="418"/>
    </location>
</feature>
<feature type="region of interest" description="Disordered" evidence="4">
    <location>
        <begin position="110"/>
        <end position="365"/>
    </location>
</feature>
<feature type="compositionally biased region" description="Low complexity" evidence="4">
    <location>
        <begin position="436"/>
        <end position="450"/>
    </location>
</feature>
<dbReference type="GO" id="GO:0003677">
    <property type="term" value="F:DNA binding"/>
    <property type="evidence" value="ECO:0007669"/>
    <property type="project" value="UniProtKB-KW"/>
</dbReference>
<feature type="compositionally biased region" description="Basic and acidic residues" evidence="4">
    <location>
        <begin position="196"/>
        <end position="212"/>
    </location>
</feature>
<keyword evidence="2" id="KW-0539">Nucleus</keyword>
<feature type="compositionally biased region" description="Basic residues" evidence="4">
    <location>
        <begin position="216"/>
        <end position="228"/>
    </location>
</feature>
<organism evidence="6 7">
    <name type="scientific">Mortierella alpina</name>
    <name type="common">Oleaginous fungus</name>
    <name type="synonym">Mortierella renispora</name>
    <dbReference type="NCBI Taxonomy" id="64518"/>
    <lineage>
        <taxon>Eukaryota</taxon>
        <taxon>Fungi</taxon>
        <taxon>Fungi incertae sedis</taxon>
        <taxon>Mucoromycota</taxon>
        <taxon>Mortierellomycotina</taxon>
        <taxon>Mortierellomycetes</taxon>
        <taxon>Mortierellales</taxon>
        <taxon>Mortierellaceae</taxon>
        <taxon>Mortierella</taxon>
    </lineage>
</organism>
<evidence type="ECO:0000313" key="7">
    <source>
        <dbReference type="Proteomes" id="UP000717515"/>
    </source>
</evidence>
<feature type="compositionally biased region" description="Basic and acidic residues" evidence="4">
    <location>
        <begin position="174"/>
        <end position="184"/>
    </location>
</feature>
<dbReference type="Pfam" id="PF00010">
    <property type="entry name" value="HLH"/>
    <property type="match status" value="1"/>
</dbReference>
<feature type="compositionally biased region" description="Polar residues" evidence="4">
    <location>
        <begin position="156"/>
        <end position="168"/>
    </location>
</feature>
<feature type="domain" description="BHLH" evidence="5">
    <location>
        <begin position="610"/>
        <end position="661"/>
    </location>
</feature>
<dbReference type="GO" id="GO:0003700">
    <property type="term" value="F:DNA-binding transcription factor activity"/>
    <property type="evidence" value="ECO:0007669"/>
    <property type="project" value="TreeGrafter"/>
</dbReference>
<dbReference type="GO" id="GO:0046983">
    <property type="term" value="F:protein dimerization activity"/>
    <property type="evidence" value="ECO:0007669"/>
    <property type="project" value="InterPro"/>
</dbReference>
<evidence type="ECO:0000256" key="4">
    <source>
        <dbReference type="SAM" id="MobiDB-lite"/>
    </source>
</evidence>
<reference evidence="6" key="1">
    <citation type="submission" date="2021-07" db="EMBL/GenBank/DDBJ databases">
        <title>Draft genome of Mortierella alpina, strain LL118, isolated from an aspen leaf litter sample.</title>
        <authorList>
            <person name="Yang S."/>
            <person name="Vinatzer B.A."/>
        </authorList>
    </citation>
    <scope>NUCLEOTIDE SEQUENCE</scope>
    <source>
        <strain evidence="6">LL118</strain>
    </source>
</reference>
<evidence type="ECO:0000256" key="2">
    <source>
        <dbReference type="ARBA" id="ARBA00023242"/>
    </source>
</evidence>
<protein>
    <recommendedName>
        <fullName evidence="5">BHLH domain-containing protein</fullName>
    </recommendedName>
</protein>
<feature type="compositionally biased region" description="Low complexity" evidence="4">
    <location>
        <begin position="476"/>
        <end position="487"/>
    </location>
</feature>
<dbReference type="AlphaFoldDB" id="A0A9P8CW68"/>
<keyword evidence="3" id="KW-0175">Coiled coil</keyword>
<comment type="caution">
    <text evidence="6">The sequence shown here is derived from an EMBL/GenBank/DDBJ whole genome shotgun (WGS) entry which is preliminary data.</text>
</comment>
<accession>A0A9P8CW68</accession>
<feature type="compositionally biased region" description="Polar residues" evidence="4">
    <location>
        <begin position="78"/>
        <end position="88"/>
    </location>
</feature>
<evidence type="ECO:0000259" key="5">
    <source>
        <dbReference type="PROSITE" id="PS50888"/>
    </source>
</evidence>
<feature type="compositionally biased region" description="Basic and acidic residues" evidence="4">
    <location>
        <begin position="346"/>
        <end position="356"/>
    </location>
</feature>
<evidence type="ECO:0000256" key="3">
    <source>
        <dbReference type="SAM" id="Coils"/>
    </source>
</evidence>
<dbReference type="InterPro" id="IPR011598">
    <property type="entry name" value="bHLH_dom"/>
</dbReference>
<evidence type="ECO:0000313" key="6">
    <source>
        <dbReference type="EMBL" id="KAG9320811.1"/>
    </source>
</evidence>
<dbReference type="Proteomes" id="UP000717515">
    <property type="component" value="Unassembled WGS sequence"/>
</dbReference>
<dbReference type="InterPro" id="IPR036638">
    <property type="entry name" value="HLH_DNA-bd_sf"/>
</dbReference>
<dbReference type="SUPFAM" id="SSF47459">
    <property type="entry name" value="HLH, helix-loop-helix DNA-binding domain"/>
    <property type="match status" value="1"/>
</dbReference>
<feature type="compositionally biased region" description="Polar residues" evidence="4">
    <location>
        <begin position="395"/>
        <end position="405"/>
    </location>
</feature>
<feature type="compositionally biased region" description="Basic and acidic residues" evidence="4">
    <location>
        <begin position="278"/>
        <end position="288"/>
    </location>
</feature>
<evidence type="ECO:0000256" key="1">
    <source>
        <dbReference type="ARBA" id="ARBA00023125"/>
    </source>
</evidence>
<name>A0A9P8CW68_MORAP</name>
<feature type="region of interest" description="Disordered" evidence="4">
    <location>
        <begin position="68"/>
        <end position="88"/>
    </location>
</feature>
<sequence length="685" mass="74688">MTTSSRMEHQPSVYPGYPHQHPLQDSLHPHHPFSVSPSEPKLLPPLAYLSEAAAAVSAATVRDGRLDFGHSAAGTPSCVKTQSSELDSPNKFSLLNSANSRHHAAAVAALPSPDKSHDHHGGDLVASGRSSPHRDTDMNPASVHEGLQRGDDGRRGSSSMDHTSAMTPTPSPHSRADYAPEHPSHQQHRYTNGHNPDQDLEPKHHHASEHNGHPHYPPHHPHHQHHPHQGSQSSHTTPSPPLPSTAEGFQGRPLPPIDPSHPLHTYMSSSRRGSLADPEYHASPDPHRRPSSSTADAPGYYGGAAPPPAGLEPRHYATTSPPSAASSEHHYPPYPHPSTSPMQLRQSEHNSGRRESLPSIHSSAGPLGQLLAQEPQRRHSIAHGDHMGPLKRKTSSTPLSQMHSSNDMEHPAKRRDSIPDTAMPHHPHHHHPYPPRSSFSAPSSPPRRGSIAATAASSSHGPVPTLNLQPAAEIKSSSSMPSTMMPSQNGPPGMDHGRPHFPLHQPRRPSLLSEASLSRRSSVADGHHYSSHYQQQHHGSPDYDQNMNEDMERMHLSGYGSEPHSGQPPSGPSPSAPGQGAGAHLYPGYPNGYPTDGSAKGDTPYSRSPELRVSHKLAERKRRKEMKELFDELRDSLPVDRSLKTSKWEILSKAVDFISGMKANQDEMTKEIDMLRQEVARLQKH</sequence>
<dbReference type="PROSITE" id="PS50888">
    <property type="entry name" value="BHLH"/>
    <property type="match status" value="1"/>
</dbReference>
<feature type="region of interest" description="Disordered" evidence="4">
    <location>
        <begin position="1"/>
        <end position="40"/>
    </location>
</feature>
<dbReference type="Gene3D" id="4.10.280.10">
    <property type="entry name" value="Helix-loop-helix DNA-binding domain"/>
    <property type="match status" value="1"/>
</dbReference>
<feature type="region of interest" description="Disordered" evidence="4">
    <location>
        <begin position="381"/>
        <end position="614"/>
    </location>
</feature>
<dbReference type="EMBL" id="JAIFTL010000256">
    <property type="protein sequence ID" value="KAG9320811.1"/>
    <property type="molecule type" value="Genomic_DNA"/>
</dbReference>
<feature type="compositionally biased region" description="Low complexity" evidence="4">
    <location>
        <begin position="316"/>
        <end position="326"/>
    </location>
</feature>
<feature type="compositionally biased region" description="Low complexity" evidence="4">
    <location>
        <begin position="508"/>
        <end position="521"/>
    </location>
</feature>
<dbReference type="PANTHER" id="PTHR10328:SF15">
    <property type="entry name" value="BHLH TRANSCRIPTION FACTOR"/>
    <property type="match status" value="1"/>
</dbReference>
<dbReference type="SMART" id="SM00353">
    <property type="entry name" value="HLH"/>
    <property type="match status" value="1"/>
</dbReference>
<dbReference type="PANTHER" id="PTHR10328">
    <property type="entry name" value="PROTEIN MAX MYC-ASSOCIATED FACTOR X"/>
    <property type="match status" value="1"/>
</dbReference>